<proteinExistence type="predicted"/>
<evidence type="ECO:0000313" key="2">
    <source>
        <dbReference type="Proteomes" id="UP001314170"/>
    </source>
</evidence>
<accession>A0AAV1RK94</accession>
<comment type="caution">
    <text evidence="1">The sequence shown here is derived from an EMBL/GenBank/DDBJ whole genome shotgun (WGS) entry which is preliminary data.</text>
</comment>
<protein>
    <submittedName>
        <fullName evidence="1">Uncharacterized protein</fullName>
    </submittedName>
</protein>
<evidence type="ECO:0000313" key="1">
    <source>
        <dbReference type="EMBL" id="CAK7337069.1"/>
    </source>
</evidence>
<dbReference type="AlphaFoldDB" id="A0AAV1RK94"/>
<keyword evidence="2" id="KW-1185">Reference proteome</keyword>
<dbReference type="Proteomes" id="UP001314170">
    <property type="component" value="Unassembled WGS sequence"/>
</dbReference>
<name>A0AAV1RK94_9ROSI</name>
<organism evidence="1 2">
    <name type="scientific">Dovyalis caffra</name>
    <dbReference type="NCBI Taxonomy" id="77055"/>
    <lineage>
        <taxon>Eukaryota</taxon>
        <taxon>Viridiplantae</taxon>
        <taxon>Streptophyta</taxon>
        <taxon>Embryophyta</taxon>
        <taxon>Tracheophyta</taxon>
        <taxon>Spermatophyta</taxon>
        <taxon>Magnoliopsida</taxon>
        <taxon>eudicotyledons</taxon>
        <taxon>Gunneridae</taxon>
        <taxon>Pentapetalae</taxon>
        <taxon>rosids</taxon>
        <taxon>fabids</taxon>
        <taxon>Malpighiales</taxon>
        <taxon>Salicaceae</taxon>
        <taxon>Flacourtieae</taxon>
        <taxon>Dovyalis</taxon>
    </lineage>
</organism>
<reference evidence="1 2" key="1">
    <citation type="submission" date="2024-01" db="EMBL/GenBank/DDBJ databases">
        <authorList>
            <person name="Waweru B."/>
        </authorList>
    </citation>
    <scope>NUCLEOTIDE SEQUENCE [LARGE SCALE GENOMIC DNA]</scope>
</reference>
<gene>
    <name evidence="1" type="ORF">DCAF_LOCUS12096</name>
</gene>
<dbReference type="EMBL" id="CAWUPB010001010">
    <property type="protein sequence ID" value="CAK7337069.1"/>
    <property type="molecule type" value="Genomic_DNA"/>
</dbReference>
<sequence>MRIPVSLFNNWDLITTRSLPKPATALYGHDYSDSALSKNRVTYSTKCPNETIHRRNA</sequence>